<dbReference type="HAMAP" id="MF_00532_B">
    <property type="entry name" value="Ribosomal_uS9_B"/>
    <property type="match status" value="1"/>
</dbReference>
<dbReference type="GeneID" id="5383805"/>
<dbReference type="InterPro" id="IPR014721">
    <property type="entry name" value="Ribsml_uS5_D2-typ_fold_subgr"/>
</dbReference>
<dbReference type="NCBIfam" id="NF001099">
    <property type="entry name" value="PRK00132.1"/>
    <property type="match status" value="1"/>
</dbReference>
<accession>A6YGD5</accession>
<sequence>MEDFILSNNFQILATGRRKSAVAQVRIIPGSGELKINNKIVLKHKNEKENTSLSKQILPKQHQPIKLVYQPFQVVEVQNKIKTEQLDISIVVRGGGIIGQAQAMRLAIAKCICKINNLDKTDKKTTLDTNPSRAALKKEGFLTTDARCKERKKYGLKKARKASQFSKR</sequence>
<dbReference type="GO" id="GO:0009507">
    <property type="term" value="C:chloroplast"/>
    <property type="evidence" value="ECO:0007669"/>
    <property type="project" value="UniProtKB-SubCell"/>
</dbReference>
<dbReference type="EMBL" id="EF506945">
    <property type="protein sequence ID" value="ABO69348.1"/>
    <property type="molecule type" value="Genomic_DNA"/>
</dbReference>
<dbReference type="GO" id="GO:0015935">
    <property type="term" value="C:small ribosomal subunit"/>
    <property type="evidence" value="ECO:0007669"/>
    <property type="project" value="TreeGrafter"/>
</dbReference>
<protein>
    <recommendedName>
        <fullName evidence="4 5">Small ribosomal subunit protein uS9c</fullName>
    </recommendedName>
</protein>
<dbReference type="GO" id="GO:0006412">
    <property type="term" value="P:translation"/>
    <property type="evidence" value="ECO:0007669"/>
    <property type="project" value="UniProtKB-UniRule"/>
</dbReference>
<dbReference type="Gene3D" id="3.30.230.10">
    <property type="match status" value="1"/>
</dbReference>
<dbReference type="InterPro" id="IPR023035">
    <property type="entry name" value="Ribosomal_uS9_bac/plastid"/>
</dbReference>
<evidence type="ECO:0000313" key="6">
    <source>
        <dbReference type="EMBL" id="ABO69348.1"/>
    </source>
</evidence>
<geneLocation type="chloroplast" evidence="6"/>
<dbReference type="PANTHER" id="PTHR21569">
    <property type="entry name" value="RIBOSOMAL PROTEIN S9"/>
    <property type="match status" value="1"/>
</dbReference>
<evidence type="ECO:0000256" key="5">
    <source>
        <dbReference type="HAMAP-Rule" id="MF_00532"/>
    </source>
</evidence>
<proteinExistence type="inferred from homology"/>
<name>A6YGD5_PLETE</name>
<comment type="subcellular location">
    <subcellularLocation>
        <location evidence="5">Plastid</location>
        <location evidence="5">Chloroplast</location>
    </subcellularLocation>
</comment>
<dbReference type="InterPro" id="IPR020568">
    <property type="entry name" value="Ribosomal_Su5_D2-typ_SF"/>
</dbReference>
<dbReference type="PANTHER" id="PTHR21569:SF1">
    <property type="entry name" value="SMALL RIBOSOMAL SUBUNIT PROTEIN US9M"/>
    <property type="match status" value="1"/>
</dbReference>
<evidence type="ECO:0000256" key="3">
    <source>
        <dbReference type="ARBA" id="ARBA00023274"/>
    </source>
</evidence>
<evidence type="ECO:0000256" key="4">
    <source>
        <dbReference type="ARBA" id="ARBA00035152"/>
    </source>
</evidence>
<dbReference type="RefSeq" id="YP_001382212.1">
    <property type="nucleotide sequence ID" value="NC_009681.1"/>
</dbReference>
<dbReference type="Pfam" id="PF00380">
    <property type="entry name" value="Ribosomal_S9"/>
    <property type="match status" value="1"/>
</dbReference>
<gene>
    <name evidence="5 6" type="primary">rps9</name>
</gene>
<keyword evidence="2 5" id="KW-0689">Ribosomal protein</keyword>
<keyword evidence="6" id="KW-0150">Chloroplast</keyword>
<evidence type="ECO:0000256" key="1">
    <source>
        <dbReference type="ARBA" id="ARBA00005251"/>
    </source>
</evidence>
<reference evidence="6" key="2">
    <citation type="submission" date="2007-03" db="EMBL/GenBank/DDBJ databases">
        <authorList>
            <consortium name="NIH - Zebrafish Gene Collection (ZGC) project"/>
        </authorList>
    </citation>
    <scope>NUCLEOTIDE SEQUENCE</scope>
</reference>
<comment type="similarity">
    <text evidence="1 5">Belongs to the universal ribosomal protein uS9 family.</text>
</comment>
<organism evidence="6">
    <name type="scientific">Pleurastrum terricola</name>
    <name type="common">Filamentous green alga</name>
    <name type="synonym">Leptosira terrestris</name>
    <dbReference type="NCBI Taxonomy" id="34116"/>
    <lineage>
        <taxon>Eukaryota</taxon>
        <taxon>Viridiplantae</taxon>
        <taxon>Chlorophyta</taxon>
        <taxon>core chlorophytes</taxon>
        <taxon>Chlorophyceae</taxon>
        <taxon>CS clade</taxon>
        <taxon>Chlamydomonadales</taxon>
        <taxon>Pleurastraceae</taxon>
        <taxon>Pleurastrum</taxon>
    </lineage>
</organism>
<dbReference type="GO" id="GO:0003735">
    <property type="term" value="F:structural constituent of ribosome"/>
    <property type="evidence" value="ECO:0007669"/>
    <property type="project" value="InterPro"/>
</dbReference>
<dbReference type="InterPro" id="IPR000754">
    <property type="entry name" value="Ribosomal_uS9"/>
</dbReference>
<keyword evidence="6" id="KW-0934">Plastid</keyword>
<dbReference type="AlphaFoldDB" id="A6YGD5"/>
<evidence type="ECO:0000256" key="2">
    <source>
        <dbReference type="ARBA" id="ARBA00022980"/>
    </source>
</evidence>
<dbReference type="GO" id="GO:0003723">
    <property type="term" value="F:RNA binding"/>
    <property type="evidence" value="ECO:0007669"/>
    <property type="project" value="TreeGrafter"/>
</dbReference>
<keyword evidence="3 5" id="KW-0687">Ribonucleoprotein</keyword>
<reference evidence="6" key="1">
    <citation type="journal article" date="2007" name="BMC Genomics">
        <title>The chloroplast genome sequence of the green alga Leptosira terrestris: multiple losses of the inverted repeat and extensive genome rearrangements within the Trebouxiophyceae.</title>
        <authorList>
            <person name="de Cambiaire J.C."/>
            <person name="Otis C."/>
            <person name="Turmel M."/>
            <person name="Lemieux C."/>
        </authorList>
    </citation>
    <scope>NUCLEOTIDE SEQUENCE [LARGE SCALE GENOMIC DNA]</scope>
</reference>
<dbReference type="SUPFAM" id="SSF54211">
    <property type="entry name" value="Ribosomal protein S5 domain 2-like"/>
    <property type="match status" value="1"/>
</dbReference>